<dbReference type="Gene3D" id="3.40.50.10480">
    <property type="entry name" value="Probable brix-domain ribosomal biogenesis protein"/>
    <property type="match status" value="1"/>
</dbReference>
<comment type="function">
    <text evidence="1">Required for biogenesis of the 60S ribosomal subunit.</text>
</comment>
<dbReference type="Pfam" id="PF04427">
    <property type="entry name" value="Brix"/>
    <property type="match status" value="1"/>
</dbReference>
<dbReference type="SUPFAM" id="SSF52954">
    <property type="entry name" value="Class II aaRS ABD-related"/>
    <property type="match status" value="1"/>
</dbReference>
<dbReference type="GO" id="GO:0000027">
    <property type="term" value="P:ribosomal large subunit assembly"/>
    <property type="evidence" value="ECO:0007669"/>
    <property type="project" value="TreeGrafter"/>
</dbReference>
<name>A0A6F9D721_9ASCI</name>
<feature type="domain" description="Brix" evidence="9">
    <location>
        <begin position="52"/>
        <end position="241"/>
    </location>
</feature>
<evidence type="ECO:0000313" key="10">
    <source>
        <dbReference type="EMBL" id="CAB3226237.1"/>
    </source>
</evidence>
<dbReference type="FunFam" id="3.40.50.10480:FF:000003">
    <property type="entry name" value="Ribosome biogenesis protein BRX1"/>
    <property type="match status" value="1"/>
</dbReference>
<reference evidence="10" key="1">
    <citation type="submission" date="2020-04" db="EMBL/GenBank/DDBJ databases">
        <authorList>
            <person name="Neveu A P."/>
        </authorList>
    </citation>
    <scope>NUCLEOTIDE SEQUENCE</scope>
    <source>
        <tissue evidence="10">Whole embryo</tissue>
    </source>
</reference>
<accession>A0A6F9D721</accession>
<evidence type="ECO:0000256" key="6">
    <source>
        <dbReference type="ARBA" id="ARBA00023242"/>
    </source>
</evidence>
<dbReference type="GO" id="GO:0019843">
    <property type="term" value="F:rRNA binding"/>
    <property type="evidence" value="ECO:0007669"/>
    <property type="project" value="InterPro"/>
</dbReference>
<protein>
    <recommendedName>
        <fullName evidence="4">Ribosome biogenesis protein BRX1 homolog</fullName>
    </recommendedName>
    <alternativeName>
        <fullName evidence="7">Brix domain-containing protein 2</fullName>
    </alternativeName>
</protein>
<comment type="subcellular location">
    <subcellularLocation>
        <location evidence="2">Nucleus</location>
        <location evidence="2">Nucleolus</location>
    </subcellularLocation>
</comment>
<evidence type="ECO:0000256" key="7">
    <source>
        <dbReference type="ARBA" id="ARBA00033181"/>
    </source>
</evidence>
<keyword evidence="5" id="KW-0690">Ribosome biogenesis</keyword>
<dbReference type="PANTHER" id="PTHR13634">
    <property type="entry name" value="RIBOSOME BIOGENESIS PROTEIN BRIX"/>
    <property type="match status" value="1"/>
</dbReference>
<dbReference type="PROSITE" id="PS50833">
    <property type="entry name" value="BRIX"/>
    <property type="match status" value="1"/>
</dbReference>
<evidence type="ECO:0000256" key="3">
    <source>
        <dbReference type="ARBA" id="ARBA00006369"/>
    </source>
</evidence>
<dbReference type="PANTHER" id="PTHR13634:SF0">
    <property type="entry name" value="RIBOSOME BIOGENESIS PROTEIN BRX1 HOMOLOG"/>
    <property type="match status" value="1"/>
</dbReference>
<organism evidence="10">
    <name type="scientific">Phallusia mammillata</name>
    <dbReference type="NCBI Taxonomy" id="59560"/>
    <lineage>
        <taxon>Eukaryota</taxon>
        <taxon>Metazoa</taxon>
        <taxon>Chordata</taxon>
        <taxon>Tunicata</taxon>
        <taxon>Ascidiacea</taxon>
        <taxon>Phlebobranchia</taxon>
        <taxon>Ascidiidae</taxon>
        <taxon>Phallusia</taxon>
    </lineage>
</organism>
<dbReference type="GO" id="GO:0005730">
    <property type="term" value="C:nucleolus"/>
    <property type="evidence" value="ECO:0007669"/>
    <property type="project" value="UniProtKB-SubCell"/>
</dbReference>
<dbReference type="InterPro" id="IPR007109">
    <property type="entry name" value="Brix"/>
</dbReference>
<comment type="similarity">
    <text evidence="3">Belongs to the BRX1 family.</text>
</comment>
<evidence type="ECO:0000256" key="8">
    <source>
        <dbReference type="SAM" id="MobiDB-lite"/>
    </source>
</evidence>
<dbReference type="InterPro" id="IPR026532">
    <property type="entry name" value="BRX1"/>
</dbReference>
<evidence type="ECO:0000259" key="9">
    <source>
        <dbReference type="PROSITE" id="PS50833"/>
    </source>
</evidence>
<keyword evidence="6" id="KW-0539">Nucleus</keyword>
<evidence type="ECO:0000256" key="4">
    <source>
        <dbReference type="ARBA" id="ARBA00020522"/>
    </source>
</evidence>
<proteinExistence type="evidence at transcript level"/>
<feature type="compositionally biased region" description="Basic residues" evidence="8">
    <location>
        <begin position="1"/>
        <end position="19"/>
    </location>
</feature>
<gene>
    <name evidence="10" type="primary">Brix1</name>
</gene>
<feature type="region of interest" description="Disordered" evidence="8">
    <location>
        <begin position="1"/>
        <end position="33"/>
    </location>
</feature>
<evidence type="ECO:0000256" key="5">
    <source>
        <dbReference type="ARBA" id="ARBA00022517"/>
    </source>
</evidence>
<evidence type="ECO:0000256" key="2">
    <source>
        <dbReference type="ARBA" id="ARBA00004604"/>
    </source>
</evidence>
<dbReference type="AlphaFoldDB" id="A0A6F9D721"/>
<dbReference type="EMBL" id="LR783392">
    <property type="protein sequence ID" value="CAB3226237.1"/>
    <property type="molecule type" value="mRNA"/>
</dbReference>
<dbReference type="GO" id="GO:0006364">
    <property type="term" value="P:rRNA processing"/>
    <property type="evidence" value="ECO:0007669"/>
    <property type="project" value="InterPro"/>
</dbReference>
<sequence length="305" mass="35466">MAVQRKRKSKMSRKAKVRKLNGENKVENEEEQVTNELTDMPTVSKKRWTNKQRVLIFTSRGITYKGRHLVKDLRNLMPHTKTDVKMDRKSDLLMVNEIAEIKNCNKCVFLVGKKKRDVYMWVSNVPHGPSALFHMEYLNMMDELKFTGNCLTSSRPILSFDENFDTTPHMQLLKELFIQVFGTPNFHPKSQPFVDHVFNFSQRDGKIWFRNYQIVEENGDLVEIGPRFTMTLARILSGSFGGPVLYINPDYKSPNLIRHLQGKKGSTKYVDKQAAITRRRMEKTDKTFATDETDLLFTTSTETKT</sequence>
<evidence type="ECO:0000256" key="1">
    <source>
        <dbReference type="ARBA" id="ARBA00003439"/>
    </source>
</evidence>
<dbReference type="SMART" id="SM00879">
    <property type="entry name" value="Brix"/>
    <property type="match status" value="1"/>
</dbReference>